<evidence type="ECO:0000313" key="2">
    <source>
        <dbReference type="EMBL" id="KEA60134.1"/>
    </source>
</evidence>
<protein>
    <recommendedName>
        <fullName evidence="1">Methyltransferase FkbM domain-containing protein</fullName>
    </recommendedName>
</protein>
<proteinExistence type="predicted"/>
<dbReference type="EMBL" id="JJOA01000006">
    <property type="protein sequence ID" value="KEA60134.1"/>
    <property type="molecule type" value="Genomic_DNA"/>
</dbReference>
<gene>
    <name evidence="2" type="ORF">DT99_06785</name>
</gene>
<comment type="caution">
    <text evidence="2">The sequence shown here is derived from an EMBL/GenBank/DDBJ whole genome shotgun (WGS) entry which is preliminary data.</text>
</comment>
<dbReference type="InterPro" id="IPR006342">
    <property type="entry name" value="FkbM_mtfrase"/>
</dbReference>
<reference evidence="2" key="1">
    <citation type="submission" date="2014-04" db="EMBL/GenBank/DDBJ databases">
        <title>In planta biocontrol of soil-borne Fusarium wilt of banana through a plant endophytic bacterium, Burkholderia cenocepacia 869T2.</title>
        <authorList>
            <person name="Ho Y.-N."/>
            <person name="Chiang H.-M."/>
            <person name="Chao C.-P."/>
            <person name="Su C.-C."/>
            <person name="Hsu H.-F."/>
            <person name="Guo C.-T."/>
            <person name="Hsieh J.-L."/>
            <person name="Huang C.-C."/>
        </authorList>
    </citation>
    <scope>NUCLEOTIDE SEQUENCE [LARGE SCALE GENOMIC DNA]</scope>
    <source>
        <strain evidence="2">869T2</strain>
    </source>
</reference>
<organism evidence="2">
    <name type="scientific">Burkholderia cenocepacia</name>
    <dbReference type="NCBI Taxonomy" id="95486"/>
    <lineage>
        <taxon>Bacteria</taxon>
        <taxon>Pseudomonadati</taxon>
        <taxon>Pseudomonadota</taxon>
        <taxon>Betaproteobacteria</taxon>
        <taxon>Burkholderiales</taxon>
        <taxon>Burkholderiaceae</taxon>
        <taxon>Burkholderia</taxon>
        <taxon>Burkholderia cepacia complex</taxon>
    </lineage>
</organism>
<dbReference type="OrthoDB" id="9810122at2"/>
<dbReference type="InterPro" id="IPR009078">
    <property type="entry name" value="Ferritin-like_SF"/>
</dbReference>
<name>A0A071MGU8_9BURK</name>
<dbReference type="AlphaFoldDB" id="A0A071MGU8"/>
<dbReference type="SUPFAM" id="SSF47240">
    <property type="entry name" value="Ferritin-like"/>
    <property type="match status" value="1"/>
</dbReference>
<evidence type="ECO:0000259" key="1">
    <source>
        <dbReference type="Pfam" id="PF05050"/>
    </source>
</evidence>
<sequence>MQDHSLPLDLSGLAPSLYAQGTEEGILSRMMERIAPVNRFCVDIGASDGLRNSNTARLLREEDWAGVLVEGSAYRFGKLAAHYASAERVRLHHDRVQPDTVDHLLANADTPEDFDLLSIDIDGNDYWVWRGLQAFKPRIVVIEYNPYYTPPERWVMCFNPDHEWDGSTYYGASLESLVHLGRQKGYELVCCDDMGNNAFFVRQDLYPLLGIANNDPSVLFRPAMYKLRYVGHNTFLTGHPYRHGPAEHI</sequence>
<feature type="domain" description="Methyltransferase FkbM" evidence="1">
    <location>
        <begin position="88"/>
        <end position="146"/>
    </location>
</feature>
<dbReference type="Pfam" id="PF05050">
    <property type="entry name" value="Methyltransf_21"/>
    <property type="match status" value="1"/>
</dbReference>
<accession>A0A071MGU8</accession>